<dbReference type="RefSeq" id="XP_636537.2">
    <property type="nucleotide sequence ID" value="XM_631445.2"/>
</dbReference>
<dbReference type="InterPro" id="IPR054484">
    <property type="entry name" value="ComC_SSD"/>
</dbReference>
<evidence type="ECO:0000313" key="6">
    <source>
        <dbReference type="Proteomes" id="UP000002195"/>
    </source>
</evidence>
<proteinExistence type="predicted"/>
<dbReference type="eggNOG" id="ENOG502SC7H">
    <property type="taxonomic scope" value="Eukaryota"/>
</dbReference>
<dbReference type="Pfam" id="PF25820">
    <property type="entry name" value="DUF7949"/>
    <property type="match status" value="1"/>
</dbReference>
<evidence type="ECO:0000259" key="3">
    <source>
        <dbReference type="PROSITE" id="PS00022"/>
    </source>
</evidence>
<dbReference type="GeneID" id="8626822"/>
<comment type="caution">
    <text evidence="5">The sequence shown here is derived from an EMBL/GenBank/DDBJ whole genome shotgun (WGS) entry which is preliminary data.</text>
</comment>
<dbReference type="VEuPathDB" id="AmoebaDB:DDB_G0288813"/>
<feature type="chain" id="PRO_5004249936" evidence="2">
    <location>
        <begin position="24"/>
        <end position="1398"/>
    </location>
</feature>
<sequence length="1398" mass="157847">MNNNAKYSFIIFLIILILNFCNCQNYQYFDFTDHSKLNTYAINSQMDQCNVNVFFMAYTENNPNGPPEIINFMSKGPSPSISQNVISRNLTTVFYSVLLTFEFGDLEATFFVDDSYNNIIYNCSCKKINITDLSIEYQTPVFYTEYTSFATVFKVKGLQYPLILVHAYGLYSITPMDNYYYLLTINSNYFLYESNDLLISILFPNDESLDFSLNFFISTSTLYSDIISDFKLYPETKNYTEIAFKHDPLVTFRSVFSKPIPQVFLLSQSSFLFLAKPIYGTPGNLTYIASTVQTTVPQNISLFYQIPDNTFKNIFITELITNIDTGSNINNSFQKTFIYNNQIFTFELSDLFNYDSKCYFFSGNYLGTDNSYTIVNGLTFPFGFVNGNNNVYKMNFTTLLPFGFGSGFILSIHEPVSGTSVSYQKIPSLNIVNNSLTCEIISFESIYLNEFKFLLRFHVVSYYGISLISIPTFRPTFIGNENLVSGTIYNGVWEYIYFGEEITLDRIKIISQSGQIKEINCGEPFSIINPKQIITISKIKFNGFNYSNDLSDISFLYNNVNVTNQMVSNIMYINFTNIEKYKYQTIGLYLLDSKSLRDENFDGSLVGNFDKNIFGSKYYFSDFDPINNRFQVKFNIPANILPGKLDFILAFSQSLRIYSPSLPNNFQLNITSSLIDIQGPIFTNIIKNPNGKFGWIVTIEDSINGLDYGIISIFGLLDSSTYNFTIKPSNAINGNKWKGDYEIFIPYDSVSKCISQQYMIKFVELFDSQGNSATFIKYLRTRDGSTIVKTLTNPFINFMNDINIIKINYTCPNEVISSESPPSLISFTISKSSIDVGLINTVDFNFQVNDLLGIKDYQYPIVYLTTSKLDIIECVSNLTSKLTNQFKCSIEIPIGFGYPNGILVSVYGFINNGGFYSGYCSQQLLEMNFASFISTNQTYTINQPYIKSSNKFSNQGGTLWIYGRGFAIDSIVEIKFKDNGFTSFTQQQTNLIYSSAISIENVRSTNQPFVVIVKSSSKISNEFIINPILFNFNYTDPSSTSPLPTNPPKKCLGNPECGGVNNGYCNNGIGCVCYTPWVGEDCTSKVIVIPQPSINTTNPTTDIPINVTDSTQNNLYRSLISLVSLRELDFNNKQVKLFNFEKWVYSEINNTTNKYLTTISNKNSVGEIVETNITVVLQWFEKNDTVIFAGQTLRMNPSSIKYTVNITSYSFAQNLNHLQLIMSASLQSSKTDDICSSKLFGNTSDGDNSNFMKLKVNDHSVYGRFIKRAIVDNKIISVDNNILDDYSTDTNSNSHTSETFIGISIPFYNYNVLVDPDFSVLVDSNPSSSNDENSICTSSSKLSSAQLAGIIIGSVAFAAILVFIASYAIIQGRKERKYLNDMNNKLSSMNKNGTSGGD</sequence>
<keyword evidence="6" id="KW-1185">Reference proteome</keyword>
<dbReference type="OMA" id="NFHITTI"/>
<evidence type="ECO:0000256" key="1">
    <source>
        <dbReference type="SAM" id="Phobius"/>
    </source>
</evidence>
<dbReference type="KEGG" id="ddi:DDB_G0288813"/>
<feature type="domain" description="EGF-like" evidence="3 4">
    <location>
        <begin position="1071"/>
        <end position="1082"/>
    </location>
</feature>
<feature type="transmembrane region" description="Helical" evidence="1">
    <location>
        <begin position="1347"/>
        <end position="1370"/>
    </location>
</feature>
<dbReference type="AlphaFoldDB" id="Q54IE0"/>
<keyword evidence="1" id="KW-1133">Transmembrane helix</keyword>
<dbReference type="Proteomes" id="UP000002195">
    <property type="component" value="Unassembled WGS sequence"/>
</dbReference>
<organism evidence="5 6">
    <name type="scientific">Dictyostelium discoideum</name>
    <name type="common">Social amoeba</name>
    <dbReference type="NCBI Taxonomy" id="44689"/>
    <lineage>
        <taxon>Eukaryota</taxon>
        <taxon>Amoebozoa</taxon>
        <taxon>Evosea</taxon>
        <taxon>Eumycetozoa</taxon>
        <taxon>Dictyostelia</taxon>
        <taxon>Dictyosteliales</taxon>
        <taxon>Dictyosteliaceae</taxon>
        <taxon>Dictyostelium</taxon>
    </lineage>
</organism>
<gene>
    <name evidence="5" type="ORF">DDB_G0288813</name>
</gene>
<reference evidence="5 6" key="1">
    <citation type="journal article" date="2005" name="Nature">
        <title>The genome of the social amoeba Dictyostelium discoideum.</title>
        <authorList>
            <consortium name="The Dictyostelium discoideum Sequencing Consortium"/>
            <person name="Eichinger L."/>
            <person name="Pachebat J.A."/>
            <person name="Glockner G."/>
            <person name="Rajandream M.A."/>
            <person name="Sucgang R."/>
            <person name="Berriman M."/>
            <person name="Song J."/>
            <person name="Olsen R."/>
            <person name="Szafranski K."/>
            <person name="Xu Q."/>
            <person name="Tunggal B."/>
            <person name="Kummerfeld S."/>
            <person name="Madera M."/>
            <person name="Konfortov B.A."/>
            <person name="Rivero F."/>
            <person name="Bankier A.T."/>
            <person name="Lehmann R."/>
            <person name="Hamlin N."/>
            <person name="Davies R."/>
            <person name="Gaudet P."/>
            <person name="Fey P."/>
            <person name="Pilcher K."/>
            <person name="Chen G."/>
            <person name="Saunders D."/>
            <person name="Sodergren E."/>
            <person name="Davis P."/>
            <person name="Kerhornou A."/>
            <person name="Nie X."/>
            <person name="Hall N."/>
            <person name="Anjard C."/>
            <person name="Hemphill L."/>
            <person name="Bason N."/>
            <person name="Farbrother P."/>
            <person name="Desany B."/>
            <person name="Just E."/>
            <person name="Morio T."/>
            <person name="Rost R."/>
            <person name="Churcher C."/>
            <person name="Cooper J."/>
            <person name="Haydock S."/>
            <person name="van Driessche N."/>
            <person name="Cronin A."/>
            <person name="Goodhead I."/>
            <person name="Muzny D."/>
            <person name="Mourier T."/>
            <person name="Pain A."/>
            <person name="Lu M."/>
            <person name="Harper D."/>
            <person name="Lindsay R."/>
            <person name="Hauser H."/>
            <person name="James K."/>
            <person name="Quiles M."/>
            <person name="Madan Babu M."/>
            <person name="Saito T."/>
            <person name="Buchrieser C."/>
            <person name="Wardroper A."/>
            <person name="Felder M."/>
            <person name="Thangavelu M."/>
            <person name="Johnson D."/>
            <person name="Knights A."/>
            <person name="Loulseged H."/>
            <person name="Mungall K."/>
            <person name="Oliver K."/>
            <person name="Price C."/>
            <person name="Quail M.A."/>
            <person name="Urushihara H."/>
            <person name="Hernandez J."/>
            <person name="Rabbinowitsch E."/>
            <person name="Steffen D."/>
            <person name="Sanders M."/>
            <person name="Ma J."/>
            <person name="Kohara Y."/>
            <person name="Sharp S."/>
            <person name="Simmonds M."/>
            <person name="Spiegler S."/>
            <person name="Tivey A."/>
            <person name="Sugano S."/>
            <person name="White B."/>
            <person name="Walker D."/>
            <person name="Woodward J."/>
            <person name="Winckler T."/>
            <person name="Tanaka Y."/>
            <person name="Shaulsky G."/>
            <person name="Schleicher M."/>
            <person name="Weinstock G."/>
            <person name="Rosenthal A."/>
            <person name="Cox E.C."/>
            <person name="Chisholm R.L."/>
            <person name="Gibbs R."/>
            <person name="Loomis W.F."/>
            <person name="Platzer M."/>
            <person name="Kay R.R."/>
            <person name="Williams J."/>
            <person name="Dear P.H."/>
            <person name="Noegel A.A."/>
            <person name="Barrell B."/>
            <person name="Kuspa A."/>
        </authorList>
    </citation>
    <scope>NUCLEOTIDE SEQUENCE [LARGE SCALE GENOMIC DNA]</scope>
    <source>
        <strain evidence="5 6">AX4</strain>
    </source>
</reference>
<dbReference type="InterPro" id="IPR055462">
    <property type="entry name" value="DUF7034"/>
</dbReference>
<dbReference type="PROSITE" id="PS01186">
    <property type="entry name" value="EGF_2"/>
    <property type="match status" value="1"/>
</dbReference>
<dbReference type="HOGENOM" id="CLU_004923_0_0_1"/>
<dbReference type="SMR" id="Q54IE0"/>
<dbReference type="PaxDb" id="44689-DDB0238694"/>
<name>Q54IE0_DICDI</name>
<dbReference type="PANTHER" id="PTHR31378:SF29">
    <property type="entry name" value="EGF-LIKE DOMAIN-CONTAINING PROTEIN-RELATED"/>
    <property type="match status" value="1"/>
</dbReference>
<keyword evidence="1" id="KW-0812">Transmembrane</keyword>
<dbReference type="Pfam" id="PF23034">
    <property type="entry name" value="DUF7035"/>
    <property type="match status" value="1"/>
</dbReference>
<evidence type="ECO:0000259" key="4">
    <source>
        <dbReference type="PROSITE" id="PS01186"/>
    </source>
</evidence>
<dbReference type="Pfam" id="PF23033">
    <property type="entry name" value="DUF7034"/>
    <property type="match status" value="1"/>
</dbReference>
<evidence type="ECO:0000313" key="5">
    <source>
        <dbReference type="EMBL" id="EAL63028.2"/>
    </source>
</evidence>
<dbReference type="InParanoid" id="Q54IE0"/>
<dbReference type="InterPro" id="IPR056645">
    <property type="entry name" value="DUF7743"/>
</dbReference>
<dbReference type="EMBL" id="AAFI02000125">
    <property type="protein sequence ID" value="EAL63028.2"/>
    <property type="molecule type" value="Genomic_DNA"/>
</dbReference>
<dbReference type="InterPro" id="IPR000742">
    <property type="entry name" value="EGF"/>
</dbReference>
<dbReference type="InterPro" id="IPR057709">
    <property type="entry name" value="DUF7949"/>
</dbReference>
<dbReference type="dictyBase" id="DDB_G0288813"/>
<accession>Q54IE0</accession>
<feature type="signal peptide" evidence="2">
    <location>
        <begin position="1"/>
        <end position="23"/>
    </location>
</feature>
<keyword evidence="2" id="KW-0732">Signal</keyword>
<evidence type="ECO:0000256" key="2">
    <source>
        <dbReference type="SAM" id="SignalP"/>
    </source>
</evidence>
<dbReference type="Pfam" id="PF24893">
    <property type="entry name" value="DUF7743"/>
    <property type="match status" value="1"/>
</dbReference>
<dbReference type="PANTHER" id="PTHR31378">
    <property type="entry name" value="EGF-LIKE DOMAIN-CONTAINING PROTEIN-RELATED-RELATED"/>
    <property type="match status" value="1"/>
</dbReference>
<dbReference type="FunCoup" id="Q54IE0">
    <property type="interactions" value="141"/>
</dbReference>
<keyword evidence="1" id="KW-0472">Membrane</keyword>
<protein>
    <submittedName>
        <fullName evidence="5">EGF-like domain-containing protein</fullName>
    </submittedName>
</protein>
<dbReference type="PROSITE" id="PS00022">
    <property type="entry name" value="EGF_1"/>
    <property type="match status" value="1"/>
</dbReference>
<dbReference type="GlyGen" id="Q54IE0">
    <property type="glycosylation" value="1 site"/>
</dbReference>
<dbReference type="Pfam" id="PF22933">
    <property type="entry name" value="ComC_SSD"/>
    <property type="match status" value="1"/>
</dbReference>
<dbReference type="PhylomeDB" id="Q54IE0"/>
<dbReference type="InterPro" id="IPR055463">
    <property type="entry name" value="DUF7035"/>
</dbReference>